<keyword evidence="2" id="KW-1185">Reference proteome</keyword>
<gene>
    <name evidence="1" type="ORF">BDM02DRAFT_3183021</name>
</gene>
<protein>
    <submittedName>
        <fullName evidence="1">Uncharacterized protein</fullName>
    </submittedName>
</protein>
<name>A0ACB6ZVB3_THEGA</name>
<reference evidence="1" key="2">
    <citation type="journal article" date="2020" name="Nat. Commun.">
        <title>Large-scale genome sequencing of mycorrhizal fungi provides insights into the early evolution of symbiotic traits.</title>
        <authorList>
            <person name="Miyauchi S."/>
            <person name="Kiss E."/>
            <person name="Kuo A."/>
            <person name="Drula E."/>
            <person name="Kohler A."/>
            <person name="Sanchez-Garcia M."/>
            <person name="Morin E."/>
            <person name="Andreopoulos B."/>
            <person name="Barry K.W."/>
            <person name="Bonito G."/>
            <person name="Buee M."/>
            <person name="Carver A."/>
            <person name="Chen C."/>
            <person name="Cichocki N."/>
            <person name="Clum A."/>
            <person name="Culley D."/>
            <person name="Crous P.W."/>
            <person name="Fauchery L."/>
            <person name="Girlanda M."/>
            <person name="Hayes R.D."/>
            <person name="Keri Z."/>
            <person name="LaButti K."/>
            <person name="Lipzen A."/>
            <person name="Lombard V."/>
            <person name="Magnuson J."/>
            <person name="Maillard F."/>
            <person name="Murat C."/>
            <person name="Nolan M."/>
            <person name="Ohm R.A."/>
            <person name="Pangilinan J."/>
            <person name="Pereira M.F."/>
            <person name="Perotto S."/>
            <person name="Peter M."/>
            <person name="Pfister S."/>
            <person name="Riley R."/>
            <person name="Sitrit Y."/>
            <person name="Stielow J.B."/>
            <person name="Szollosi G."/>
            <person name="Zifcakova L."/>
            <person name="Stursova M."/>
            <person name="Spatafora J.W."/>
            <person name="Tedersoo L."/>
            <person name="Vaario L.M."/>
            <person name="Yamada A."/>
            <person name="Yan M."/>
            <person name="Wang P."/>
            <person name="Xu J."/>
            <person name="Bruns T."/>
            <person name="Baldrian P."/>
            <person name="Vilgalys R."/>
            <person name="Dunand C."/>
            <person name="Henrissat B."/>
            <person name="Grigoriev I.V."/>
            <person name="Hibbett D."/>
            <person name="Nagy L.G."/>
            <person name="Martin F.M."/>
        </authorList>
    </citation>
    <scope>NUCLEOTIDE SEQUENCE</scope>
    <source>
        <strain evidence="1">P2</strain>
    </source>
</reference>
<proteinExistence type="predicted"/>
<organism evidence="1 2">
    <name type="scientific">Thelephora ganbajun</name>
    <name type="common">Ganba fungus</name>
    <dbReference type="NCBI Taxonomy" id="370292"/>
    <lineage>
        <taxon>Eukaryota</taxon>
        <taxon>Fungi</taxon>
        <taxon>Dikarya</taxon>
        <taxon>Basidiomycota</taxon>
        <taxon>Agaricomycotina</taxon>
        <taxon>Agaricomycetes</taxon>
        <taxon>Thelephorales</taxon>
        <taxon>Thelephoraceae</taxon>
        <taxon>Thelephora</taxon>
    </lineage>
</organism>
<reference evidence="1" key="1">
    <citation type="submission" date="2019-10" db="EMBL/GenBank/DDBJ databases">
        <authorList>
            <consortium name="DOE Joint Genome Institute"/>
            <person name="Kuo A."/>
            <person name="Miyauchi S."/>
            <person name="Kiss E."/>
            <person name="Drula E."/>
            <person name="Kohler A."/>
            <person name="Sanchez-Garcia M."/>
            <person name="Andreopoulos B."/>
            <person name="Barry K.W."/>
            <person name="Bonito G."/>
            <person name="Buee M."/>
            <person name="Carver A."/>
            <person name="Chen C."/>
            <person name="Cichocki N."/>
            <person name="Clum A."/>
            <person name="Culley D."/>
            <person name="Crous P.W."/>
            <person name="Fauchery L."/>
            <person name="Girlanda M."/>
            <person name="Hayes R."/>
            <person name="Keri Z."/>
            <person name="Labutti K."/>
            <person name="Lipzen A."/>
            <person name="Lombard V."/>
            <person name="Magnuson J."/>
            <person name="Maillard F."/>
            <person name="Morin E."/>
            <person name="Murat C."/>
            <person name="Nolan M."/>
            <person name="Ohm R."/>
            <person name="Pangilinan J."/>
            <person name="Pereira M."/>
            <person name="Perotto S."/>
            <person name="Peter M."/>
            <person name="Riley R."/>
            <person name="Sitrit Y."/>
            <person name="Stielow B."/>
            <person name="Szollosi G."/>
            <person name="Zifcakova L."/>
            <person name="Stursova M."/>
            <person name="Spatafora J.W."/>
            <person name="Tedersoo L."/>
            <person name="Vaario L.-M."/>
            <person name="Yamada A."/>
            <person name="Yan M."/>
            <person name="Wang P."/>
            <person name="Xu J."/>
            <person name="Bruns T."/>
            <person name="Baldrian P."/>
            <person name="Vilgalys R."/>
            <person name="Henrissat B."/>
            <person name="Grigoriev I.V."/>
            <person name="Hibbett D."/>
            <person name="Nagy L.G."/>
            <person name="Martin F.M."/>
        </authorList>
    </citation>
    <scope>NUCLEOTIDE SEQUENCE</scope>
    <source>
        <strain evidence="1">P2</strain>
    </source>
</reference>
<evidence type="ECO:0000313" key="1">
    <source>
        <dbReference type="EMBL" id="KAF9653056.1"/>
    </source>
</evidence>
<evidence type="ECO:0000313" key="2">
    <source>
        <dbReference type="Proteomes" id="UP000886501"/>
    </source>
</evidence>
<sequence>MSARQPFRPTSRPDPQLSSSQSDPKVFHSQRIDSDLGNAANKSFNLSGLFNPKKRDQSLPARKSKSHDDHQVPPQNISNSSWSASSHTSKLDLSRAPSPPPSTISGLGNISTYQSSGMSSAQVEDIPSSPVADNGNITSSFFAQEANSQHLLPMINEVDEETELVNGPAASEASLFFTGRYVDGFGSRKRAQRTDEDANNMESVSAKKFKTEQVISQSLPSMRRFVTIVSKQAPGPTVRSRQSSHPHAAPPEQLRTKQHKLDTLLGLDSDAYIGENLRKYEDLKDKWANSSMEEWNAGAQDIAKKFSGILDMAKDHMMQKMSLYADIQAKIDEHKNVLEDRSKELSEAKRDLVKRSGSAIGKED</sequence>
<dbReference type="EMBL" id="MU117965">
    <property type="protein sequence ID" value="KAF9653056.1"/>
    <property type="molecule type" value="Genomic_DNA"/>
</dbReference>
<accession>A0ACB6ZVB3</accession>
<comment type="caution">
    <text evidence="1">The sequence shown here is derived from an EMBL/GenBank/DDBJ whole genome shotgun (WGS) entry which is preliminary data.</text>
</comment>
<dbReference type="Proteomes" id="UP000886501">
    <property type="component" value="Unassembled WGS sequence"/>
</dbReference>